<dbReference type="InterPro" id="IPR003594">
    <property type="entry name" value="HATPase_dom"/>
</dbReference>
<dbReference type="PROSITE" id="PS50109">
    <property type="entry name" value="HIS_KIN"/>
    <property type="match status" value="1"/>
</dbReference>
<dbReference type="InterPro" id="IPR004358">
    <property type="entry name" value="Sig_transdc_His_kin-like_C"/>
</dbReference>
<keyword evidence="6" id="KW-0067">ATP-binding</keyword>
<feature type="non-terminal residue" evidence="9">
    <location>
        <position position="1"/>
    </location>
</feature>
<proteinExistence type="predicted"/>
<keyword evidence="7" id="KW-0902">Two-component regulatory system</keyword>
<dbReference type="SMART" id="SM00387">
    <property type="entry name" value="HATPase_c"/>
    <property type="match status" value="1"/>
</dbReference>
<feature type="domain" description="Histidine kinase" evidence="8">
    <location>
        <begin position="18"/>
        <end position="272"/>
    </location>
</feature>
<evidence type="ECO:0000313" key="9">
    <source>
        <dbReference type="EMBL" id="HHM02102.1"/>
    </source>
</evidence>
<organism evidence="9">
    <name type="scientific">Caldithrix abyssi</name>
    <dbReference type="NCBI Taxonomy" id="187145"/>
    <lineage>
        <taxon>Bacteria</taxon>
        <taxon>Pseudomonadati</taxon>
        <taxon>Calditrichota</taxon>
        <taxon>Calditrichia</taxon>
        <taxon>Calditrichales</taxon>
        <taxon>Calditrichaceae</taxon>
        <taxon>Caldithrix</taxon>
    </lineage>
</organism>
<gene>
    <name evidence="9" type="ORF">ENJ15_03750</name>
</gene>
<dbReference type="AlphaFoldDB" id="A0A7V5RPI9"/>
<reference evidence="9" key="1">
    <citation type="journal article" date="2020" name="mSystems">
        <title>Genome- and Community-Level Interaction Insights into Carbon Utilization and Element Cycling Functions of Hydrothermarchaeota in Hydrothermal Sediment.</title>
        <authorList>
            <person name="Zhou Z."/>
            <person name="Liu Y."/>
            <person name="Xu W."/>
            <person name="Pan J."/>
            <person name="Luo Z.H."/>
            <person name="Li M."/>
        </authorList>
    </citation>
    <scope>NUCLEOTIDE SEQUENCE [LARGE SCALE GENOMIC DNA]</scope>
    <source>
        <strain evidence="9">HyVt-460</strain>
    </source>
</reference>
<dbReference type="Gene3D" id="3.30.565.10">
    <property type="entry name" value="Histidine kinase-like ATPase, C-terminal domain"/>
    <property type="match status" value="1"/>
</dbReference>
<evidence type="ECO:0000256" key="6">
    <source>
        <dbReference type="ARBA" id="ARBA00022840"/>
    </source>
</evidence>
<comment type="caution">
    <text evidence="9">The sequence shown here is derived from an EMBL/GenBank/DDBJ whole genome shotgun (WGS) entry which is preliminary data.</text>
</comment>
<dbReference type="SUPFAM" id="SSF55874">
    <property type="entry name" value="ATPase domain of HSP90 chaperone/DNA topoisomerase II/histidine kinase"/>
    <property type="match status" value="1"/>
</dbReference>
<evidence type="ECO:0000259" key="8">
    <source>
        <dbReference type="PROSITE" id="PS50109"/>
    </source>
</evidence>
<comment type="catalytic activity">
    <reaction evidence="1">
        <text>ATP + protein L-histidine = ADP + protein N-phospho-L-histidine.</text>
        <dbReference type="EC" id="2.7.13.3"/>
    </reaction>
</comment>
<name>A0A7V5RPI9_CALAY</name>
<evidence type="ECO:0000256" key="3">
    <source>
        <dbReference type="ARBA" id="ARBA00022679"/>
    </source>
</evidence>
<dbReference type="EMBL" id="DRLI01000143">
    <property type="protein sequence ID" value="HHM02102.1"/>
    <property type="molecule type" value="Genomic_DNA"/>
</dbReference>
<dbReference type="InterPro" id="IPR036890">
    <property type="entry name" value="HATPase_C_sf"/>
</dbReference>
<evidence type="ECO:0000256" key="2">
    <source>
        <dbReference type="ARBA" id="ARBA00012438"/>
    </source>
</evidence>
<dbReference type="PANTHER" id="PTHR43065">
    <property type="entry name" value="SENSOR HISTIDINE KINASE"/>
    <property type="match status" value="1"/>
</dbReference>
<evidence type="ECO:0000256" key="4">
    <source>
        <dbReference type="ARBA" id="ARBA00022741"/>
    </source>
</evidence>
<dbReference type="PRINTS" id="PR00344">
    <property type="entry name" value="BCTRLSENSOR"/>
</dbReference>
<dbReference type="Proteomes" id="UP000885771">
    <property type="component" value="Unassembled WGS sequence"/>
</dbReference>
<sequence>SQLVQSQKLESIGQLAAGIAHEINSPTQFVTDNVYFLNETFKDMKPVFDLLFDIIGNRESRMEDIRERLTEIVEDIDLSYLLEEVPQAFKQTLDGLERVSSIVKAMKRFSHPGTKEKQLYNVNEAIRTTAMVSKNEWKYVADLSLELEEHIPAVNLLVDEFNQVILNMIVNAAHAIAEKQDENTTEKGKITISTKDDGRHVRIDVRDTGKGIPGEIINRVFDPFFTTKEIGKGTGQGLAISHDIIVNKHQGFIEVQSTPGEGTMFTIRLPKG</sequence>
<evidence type="ECO:0000256" key="7">
    <source>
        <dbReference type="ARBA" id="ARBA00023012"/>
    </source>
</evidence>
<dbReference type="EC" id="2.7.13.3" evidence="2"/>
<dbReference type="Gene3D" id="1.10.287.130">
    <property type="match status" value="1"/>
</dbReference>
<keyword evidence="4" id="KW-0547">Nucleotide-binding</keyword>
<keyword evidence="3" id="KW-0808">Transferase</keyword>
<accession>A0A7V5RPI9</accession>
<dbReference type="GO" id="GO:0005524">
    <property type="term" value="F:ATP binding"/>
    <property type="evidence" value="ECO:0007669"/>
    <property type="project" value="UniProtKB-KW"/>
</dbReference>
<evidence type="ECO:0000256" key="5">
    <source>
        <dbReference type="ARBA" id="ARBA00022777"/>
    </source>
</evidence>
<dbReference type="InterPro" id="IPR005467">
    <property type="entry name" value="His_kinase_dom"/>
</dbReference>
<dbReference type="GO" id="GO:0004673">
    <property type="term" value="F:protein histidine kinase activity"/>
    <property type="evidence" value="ECO:0007669"/>
    <property type="project" value="UniProtKB-EC"/>
</dbReference>
<keyword evidence="5 9" id="KW-0418">Kinase</keyword>
<dbReference type="Pfam" id="PF02518">
    <property type="entry name" value="HATPase_c"/>
    <property type="match status" value="1"/>
</dbReference>
<protein>
    <recommendedName>
        <fullName evidence="2">histidine kinase</fullName>
        <ecNumber evidence="2">2.7.13.3</ecNumber>
    </recommendedName>
</protein>
<dbReference type="GO" id="GO:0000160">
    <property type="term" value="P:phosphorelay signal transduction system"/>
    <property type="evidence" value="ECO:0007669"/>
    <property type="project" value="UniProtKB-KW"/>
</dbReference>
<dbReference type="PANTHER" id="PTHR43065:SF46">
    <property type="entry name" value="C4-DICARBOXYLATE TRANSPORT SENSOR PROTEIN DCTB"/>
    <property type="match status" value="1"/>
</dbReference>
<evidence type="ECO:0000256" key="1">
    <source>
        <dbReference type="ARBA" id="ARBA00000085"/>
    </source>
</evidence>